<protein>
    <submittedName>
        <fullName evidence="5">AsmA family protein</fullName>
    </submittedName>
</protein>
<proteinExistence type="predicted"/>
<dbReference type="EMBL" id="SEWW01000005">
    <property type="protein sequence ID" value="NGZ44601.1"/>
    <property type="molecule type" value="Genomic_DNA"/>
</dbReference>
<organism evidence="5 6">
    <name type="scientific">Aquirufa beregesia</name>
    <dbReference type="NCBI Taxonomy" id="2516556"/>
    <lineage>
        <taxon>Bacteria</taxon>
        <taxon>Pseudomonadati</taxon>
        <taxon>Bacteroidota</taxon>
        <taxon>Cytophagia</taxon>
        <taxon>Cytophagales</taxon>
        <taxon>Flectobacillaceae</taxon>
        <taxon>Aquirufa</taxon>
    </lineage>
</organism>
<dbReference type="Pfam" id="PF05170">
    <property type="entry name" value="AsmA"/>
    <property type="match status" value="1"/>
</dbReference>
<dbReference type="PANTHER" id="PTHR30441:SF8">
    <property type="entry name" value="DUF748 DOMAIN-CONTAINING PROTEIN"/>
    <property type="match status" value="1"/>
</dbReference>
<reference evidence="5 6" key="1">
    <citation type="submission" date="2019-02" db="EMBL/GenBank/DDBJ databases">
        <title>Genome of a new Bacteroidetes strain.</title>
        <authorList>
            <person name="Pitt A."/>
        </authorList>
    </citation>
    <scope>NUCLEOTIDE SEQUENCE [LARGE SCALE GENOMIC DNA]</scope>
    <source>
        <strain evidence="5 6">50C-KIRBA</strain>
    </source>
</reference>
<evidence type="ECO:0000313" key="6">
    <source>
        <dbReference type="Proteomes" id="UP001318301"/>
    </source>
</evidence>
<feature type="compositionally biased region" description="Polar residues" evidence="2">
    <location>
        <begin position="521"/>
        <end position="549"/>
    </location>
</feature>
<dbReference type="InterPro" id="IPR007844">
    <property type="entry name" value="AsmA"/>
</dbReference>
<evidence type="ECO:0000256" key="2">
    <source>
        <dbReference type="SAM" id="MobiDB-lite"/>
    </source>
</evidence>
<feature type="region of interest" description="Disordered" evidence="2">
    <location>
        <begin position="513"/>
        <end position="558"/>
    </location>
</feature>
<name>A0ABX0EZ90_9BACT</name>
<dbReference type="InterPro" id="IPR052894">
    <property type="entry name" value="AsmA-related"/>
</dbReference>
<evidence type="ECO:0000256" key="1">
    <source>
        <dbReference type="SAM" id="Coils"/>
    </source>
</evidence>
<dbReference type="PANTHER" id="PTHR30441">
    <property type="entry name" value="DUF748 DOMAIN-CONTAINING PROTEIN"/>
    <property type="match status" value="1"/>
</dbReference>
<evidence type="ECO:0000256" key="3">
    <source>
        <dbReference type="SAM" id="Phobius"/>
    </source>
</evidence>
<feature type="coiled-coil region" evidence="1">
    <location>
        <begin position="853"/>
        <end position="940"/>
    </location>
</feature>
<keyword evidence="3" id="KW-1133">Transmembrane helix</keyword>
<keyword evidence="3" id="KW-0472">Membrane</keyword>
<keyword evidence="3" id="KW-0812">Transmembrane</keyword>
<sequence length="941" mass="104722">MLKKVLFSIVGIILFSILAAMGVSFIYKNEIKNLITRTANEKLRANFQFEDASISLLRHFPSLSIEVENSSIIGKNEFKNDTLSQIPKLTIQIAPLAYLLDNNIEIQEVILERAQLNLIILPNGKMNWDIYQPGPQVAPSEKSDQAMKISLDHYQFIDSDIHYNDNMRGFATQLIQLNHEGSGDFSQDIFTLKTSTKVEKLSLEFLGKTYLSEVKSKLEAPIEMNFSKMEFAFKNNDLFLNDLPIHFDAWVAMPDTSIDLDIKFHALQSPLKDFLSLIPLLYQNSFKDLQASGEFALSGYAKGKMNGRSMPGFGMELRISKGAFSYTQVPVGVKHMEMNLQIDNSDGIVDHTVVDLKKFQLSMNNQPIQANLFLKNPISNPYLKASLKGVLNLGEIAKIIPQKNTQMSGSIQSDVQLDGYVQDFKQAKGKASGYFKAHQIQYDNSETKQKISIQNAVASINPKSLVISTLEGNVANTPFTASGSLQNYVLYFLKNDKITGNITLKSPLVDLNSRRRSRSSTTAQNDSRSNTTTQQNSRSGNAAQQNDSRSTTTASTASTASSASSAALQIPKNIDFTLQSSIDKILFKDLVISQAKGEIRLADQVLSMDNLSFQLANASWKSTGSISLKENQHPTVQFAFNIQDLNIQEAHKYFSLVQKFAPIAATAQGKVHVDFSYSGSLEADLSPDLMSTTVVGNMDLVDFNLKNSASFNQLVSLTQWNQLKNLELKPTHLNFQIKQGRLQFKPFEVQTNLTKFHVNGSNGLDQSLEYTILTDIPAKTLQSGVAASLNQQLAKLNPNINLEKIQQALKMQITIRGTAQKPQFKVNVINSQATNGNTSVATQAKELVKQEAKQQINKQLDDAKIKAEAMKKEAEVISQKLRQEAYANADRLVEEAKNPFAKIAAQKIAERLKKEADRKADALLEEADKKAQELMEKARQN</sequence>
<dbReference type="Proteomes" id="UP001318301">
    <property type="component" value="Unassembled WGS sequence"/>
</dbReference>
<evidence type="ECO:0000313" key="5">
    <source>
        <dbReference type="EMBL" id="NGZ44601.1"/>
    </source>
</evidence>
<feature type="transmembrane region" description="Helical" evidence="3">
    <location>
        <begin position="5"/>
        <end position="27"/>
    </location>
</feature>
<feature type="domain" description="AsmA" evidence="4">
    <location>
        <begin position="4"/>
        <end position="180"/>
    </location>
</feature>
<dbReference type="RefSeq" id="WP_166231165.1">
    <property type="nucleotide sequence ID" value="NZ_CBCSIJ010000007.1"/>
</dbReference>
<keyword evidence="6" id="KW-1185">Reference proteome</keyword>
<accession>A0ABX0EZ90</accession>
<gene>
    <name evidence="5" type="ORF">EWU23_08940</name>
</gene>
<evidence type="ECO:0000259" key="4">
    <source>
        <dbReference type="Pfam" id="PF05170"/>
    </source>
</evidence>
<keyword evidence="1" id="KW-0175">Coiled coil</keyword>
<comment type="caution">
    <text evidence="5">The sequence shown here is derived from an EMBL/GenBank/DDBJ whole genome shotgun (WGS) entry which is preliminary data.</text>
</comment>
<dbReference type="CDD" id="cd06503">
    <property type="entry name" value="ATP-synt_Fo_b"/>
    <property type="match status" value="1"/>
</dbReference>